<evidence type="ECO:0000313" key="1">
    <source>
        <dbReference type="EMBL" id="ETO23481.1"/>
    </source>
</evidence>
<evidence type="ECO:0000313" key="2">
    <source>
        <dbReference type="Proteomes" id="UP000023152"/>
    </source>
</evidence>
<dbReference type="AlphaFoldDB" id="X6NBV5"/>
<organism evidence="1 2">
    <name type="scientific">Reticulomyxa filosa</name>
    <dbReference type="NCBI Taxonomy" id="46433"/>
    <lineage>
        <taxon>Eukaryota</taxon>
        <taxon>Sar</taxon>
        <taxon>Rhizaria</taxon>
        <taxon>Retaria</taxon>
        <taxon>Foraminifera</taxon>
        <taxon>Monothalamids</taxon>
        <taxon>Reticulomyxidae</taxon>
        <taxon>Reticulomyxa</taxon>
    </lineage>
</organism>
<name>X6NBV5_RETFI</name>
<dbReference type="EMBL" id="ASPP01009903">
    <property type="protein sequence ID" value="ETO23481.1"/>
    <property type="molecule type" value="Genomic_DNA"/>
</dbReference>
<feature type="non-terminal residue" evidence="1">
    <location>
        <position position="603"/>
    </location>
</feature>
<gene>
    <name evidence="1" type="ORF">RFI_13702</name>
</gene>
<reference evidence="1 2" key="1">
    <citation type="journal article" date="2013" name="Curr. Biol.">
        <title>The Genome of the Foraminiferan Reticulomyxa filosa.</title>
        <authorList>
            <person name="Glockner G."/>
            <person name="Hulsmann N."/>
            <person name="Schleicher M."/>
            <person name="Noegel A.A."/>
            <person name="Eichinger L."/>
            <person name="Gallinger C."/>
            <person name="Pawlowski J."/>
            <person name="Sierra R."/>
            <person name="Euteneuer U."/>
            <person name="Pillet L."/>
            <person name="Moustafa A."/>
            <person name="Platzer M."/>
            <person name="Groth M."/>
            <person name="Szafranski K."/>
            <person name="Schliwa M."/>
        </authorList>
    </citation>
    <scope>NUCLEOTIDE SEQUENCE [LARGE SCALE GENOMIC DNA]</scope>
</reference>
<keyword evidence="2" id="KW-1185">Reference proteome</keyword>
<sequence length="603" mass="71044">MIKIKNNHAFFLYFPVLIDLKQKENHVLCATKKILHKEKFNKKPKLNFKKYKYVKISNPIIRDIKNIYKLTNLLSLQLKTEELGLELKELEKGRPVYKRVLIVYSNSRFFYSQNVDSKGKFVPMSKNIRIESTDPRKQQQQQQQQSLSAKEYLRQMEQCQSLEESCKRMLKFEKGIFEIEDVEFHKKFLQSCVSIAEGDKKLSWKPIYEVLRQYLMTSKTEKNSEDKDEKNSELTWYVSTTVMQETCRQFMDVLAKKGEFQQLSKLFDQLSNMSTLPNISQSCHSSLLRRVNTFVEEFVNQLYPYLLQALRISNNEKKGWQLFQKLLNQLNISPTLPLLTQAYLCNAENLNNNYLDFLKEYHTMPAVEYLLEVMHYHIDFIKYRLVPDCDAFIFKKSIQRSQKTGDQLINEITKHINSILYLCNEMLDSYDLHLPKYDEITMSNRLNVKCIPKQEFDIVYALLNVVVNEVARCFNLLDSDNVVNKSASLLIHRIICDDVLSNILPRHYIHLDPLYLQLLFKGCLDCNDMDLANQVWKHCQARHVIIDHTSQSFYQRLVLRRKQRSDLASAADTEQAQEYPLSLIHVPVQELLNDASQPIPSYF</sequence>
<protein>
    <submittedName>
        <fullName evidence="1">Uncharacterized protein</fullName>
    </submittedName>
</protein>
<proteinExistence type="predicted"/>
<comment type="caution">
    <text evidence="1">The sequence shown here is derived from an EMBL/GenBank/DDBJ whole genome shotgun (WGS) entry which is preliminary data.</text>
</comment>
<accession>X6NBV5</accession>
<dbReference type="Proteomes" id="UP000023152">
    <property type="component" value="Unassembled WGS sequence"/>
</dbReference>